<dbReference type="PANTHER" id="PTHR12394">
    <property type="entry name" value="ZYGIN"/>
    <property type="match status" value="1"/>
</dbReference>
<evidence type="ECO:0000256" key="4">
    <source>
        <dbReference type="SAM" id="MobiDB-lite"/>
    </source>
</evidence>
<dbReference type="RefSeq" id="XP_031558461.1">
    <property type="nucleotide sequence ID" value="XM_031702601.1"/>
</dbReference>
<sequence>MAAGESFVQTANGEEDPGEEDDDWSDFTSDVNTASTSTNFDEHSDKKSLPSKNNTQAFDSASETTKLCFPLASSSSSDLLNGETSKNDLEEKPSLLEEHLPYSSYFPQPAWKGSCFESALIKSLNILSPIKGEDQGCNIDIERIPGLFNFHQLSERSMDFLRSSPRWDLGQRIDNSSGMMPARSRESGLDESSDNNLNEFTGDLEIWTDSDGADADEFFLLFGKEQTEETRSLEDGHPAAGLHQLAYEELQDLRDEMATYVKEYSDVLVEELIVKDEQLREKELKNSFISSLLTLQSKLRDVQSSQGKKKNVPSANIYLTTVIPYEEKMGGPNKQSLEKLIEIMDAMKCDSPTVPNLLTEYILKVLCP</sequence>
<dbReference type="OrthoDB" id="7959977at2759"/>
<accession>A0A6P8HSP3</accession>
<keyword evidence="5" id="KW-1185">Reference proteome</keyword>
<keyword evidence="2" id="KW-0597">Phosphoprotein</keyword>
<keyword evidence="3" id="KW-0175">Coiled coil</keyword>
<feature type="region of interest" description="Disordered" evidence="4">
    <location>
        <begin position="172"/>
        <end position="194"/>
    </location>
</feature>
<dbReference type="AlphaFoldDB" id="A0A6P8HSP3"/>
<dbReference type="GeneID" id="116294912"/>
<name>A0A6P8HSP3_ACTTE</name>
<dbReference type="PANTHER" id="PTHR12394:SF12">
    <property type="entry name" value="LD08195P"/>
    <property type="match status" value="1"/>
</dbReference>
<dbReference type="GO" id="GO:0030424">
    <property type="term" value="C:axon"/>
    <property type="evidence" value="ECO:0007669"/>
    <property type="project" value="TreeGrafter"/>
</dbReference>
<evidence type="ECO:0000313" key="6">
    <source>
        <dbReference type="RefSeq" id="XP_031558461.1"/>
    </source>
</evidence>
<dbReference type="GO" id="GO:0005737">
    <property type="term" value="C:cytoplasm"/>
    <property type="evidence" value="ECO:0007669"/>
    <property type="project" value="TreeGrafter"/>
</dbReference>
<dbReference type="InterPro" id="IPR011680">
    <property type="entry name" value="FEZ"/>
</dbReference>
<dbReference type="Proteomes" id="UP000515163">
    <property type="component" value="Unplaced"/>
</dbReference>
<gene>
    <name evidence="6" type="primary">LOC116294912</name>
</gene>
<evidence type="ECO:0000313" key="5">
    <source>
        <dbReference type="Proteomes" id="UP000515163"/>
    </source>
</evidence>
<evidence type="ECO:0000256" key="2">
    <source>
        <dbReference type="ARBA" id="ARBA00022553"/>
    </source>
</evidence>
<evidence type="ECO:0000256" key="1">
    <source>
        <dbReference type="ARBA" id="ARBA00006788"/>
    </source>
</evidence>
<feature type="compositionally biased region" description="Polar residues" evidence="4">
    <location>
        <begin position="26"/>
        <end position="39"/>
    </location>
</feature>
<protein>
    <submittedName>
        <fullName evidence="6">Fasciculation and elongation protein zeta-2-like</fullName>
    </submittedName>
</protein>
<dbReference type="KEGG" id="aten:116294912"/>
<dbReference type="Pfam" id="PF07763">
    <property type="entry name" value="FEZ"/>
    <property type="match status" value="1"/>
</dbReference>
<proteinExistence type="inferred from homology"/>
<reference evidence="6" key="1">
    <citation type="submission" date="2025-08" db="UniProtKB">
        <authorList>
            <consortium name="RefSeq"/>
        </authorList>
    </citation>
    <scope>IDENTIFICATION</scope>
    <source>
        <tissue evidence="6">Tentacle</tissue>
    </source>
</reference>
<comment type="similarity">
    <text evidence="1">Belongs to the zygin family.</text>
</comment>
<organism evidence="5 6">
    <name type="scientific">Actinia tenebrosa</name>
    <name type="common">Australian red waratah sea anemone</name>
    <dbReference type="NCBI Taxonomy" id="6105"/>
    <lineage>
        <taxon>Eukaryota</taxon>
        <taxon>Metazoa</taxon>
        <taxon>Cnidaria</taxon>
        <taxon>Anthozoa</taxon>
        <taxon>Hexacorallia</taxon>
        <taxon>Actiniaria</taxon>
        <taxon>Actiniidae</taxon>
        <taxon>Actinia</taxon>
    </lineage>
</organism>
<feature type="compositionally biased region" description="Acidic residues" evidence="4">
    <location>
        <begin position="13"/>
        <end position="25"/>
    </location>
</feature>
<evidence type="ECO:0000256" key="3">
    <source>
        <dbReference type="ARBA" id="ARBA00023054"/>
    </source>
</evidence>
<dbReference type="InParanoid" id="A0A6P8HSP3"/>
<feature type="region of interest" description="Disordered" evidence="4">
    <location>
        <begin position="1"/>
        <end position="58"/>
    </location>
</feature>